<feature type="transmembrane region" description="Helical" evidence="9">
    <location>
        <begin position="15"/>
        <end position="36"/>
    </location>
</feature>
<name>A0A833SS35_JUGRE</name>
<proteinExistence type="predicted"/>
<dbReference type="InterPro" id="IPR006593">
    <property type="entry name" value="Cyt_b561/ferric_Rdtase_TM"/>
</dbReference>
<dbReference type="GO" id="GO:0016020">
    <property type="term" value="C:membrane"/>
    <property type="evidence" value="ECO:0007669"/>
    <property type="project" value="UniProtKB-SubCell"/>
</dbReference>
<dbReference type="Gramene" id="Jr14_07040_p1">
    <property type="protein sequence ID" value="cds.Jr14_07040_p1"/>
    <property type="gene ID" value="Jr14_07040"/>
</dbReference>
<sequence>VCQDRERERDQRMKASLLFIIFMLAIDIYGLSSSLVNSQTESCSSNINLNGSVSFNTTSLHCLSVWDSQGFILRFSQTASNLWSFVLSAPDTTSYIAMGFSTTGAMVGSSAIVGWVSSDGAGVVKQYHLGGPSPRLVVPDQGSLKVVSNSTAIISQSSRLYMAFQLETDDDQQPQTRLLYSVGPTGAFPSAPNYVLSEHQVKVSTSINYVTGQSSSSRGPYVKLRRSHGVLNMIGWGILMIIGAIVARYFKQKDPTWFYLHTSIQLLGFVLGIIGIVCGFILKNRLNAHVSTHTGIGIFILVLGCLQIMAFLARPNKESKLRKYWNWYHQNVGRILIIFTIANIFYGIHLGGEGRGWSVGYGVVLCVLFITTVVLELRFWIRK</sequence>
<evidence type="ECO:0000256" key="3">
    <source>
        <dbReference type="ARBA" id="ARBA00022692"/>
    </source>
</evidence>
<evidence type="ECO:0000256" key="9">
    <source>
        <dbReference type="SAM" id="Phobius"/>
    </source>
</evidence>
<keyword evidence="8" id="KW-0408">Iron</keyword>
<feature type="binding site" description="axial binding residue" evidence="8">
    <location>
        <position position="261"/>
    </location>
    <ligand>
        <name>heme b</name>
        <dbReference type="ChEBI" id="CHEBI:60344"/>
        <label>1</label>
    </ligand>
    <ligandPart>
        <name>Fe</name>
        <dbReference type="ChEBI" id="CHEBI:18248"/>
    </ligandPart>
</feature>
<dbReference type="InterPro" id="IPR017214">
    <property type="entry name" value="UCP037471"/>
</dbReference>
<dbReference type="GO" id="GO:0046872">
    <property type="term" value="F:metal ion binding"/>
    <property type="evidence" value="ECO:0007669"/>
    <property type="project" value="UniProtKB-KW"/>
</dbReference>
<protein>
    <recommendedName>
        <fullName evidence="14">Cytochrome b561 and DOMON domain-containing protein</fullName>
    </recommendedName>
</protein>
<feature type="transmembrane region" description="Helical" evidence="9">
    <location>
        <begin position="294"/>
        <end position="313"/>
    </location>
</feature>
<organism evidence="12 13">
    <name type="scientific">Juglans regia</name>
    <name type="common">English walnut</name>
    <dbReference type="NCBI Taxonomy" id="51240"/>
    <lineage>
        <taxon>Eukaryota</taxon>
        <taxon>Viridiplantae</taxon>
        <taxon>Streptophyta</taxon>
        <taxon>Embryophyta</taxon>
        <taxon>Tracheophyta</taxon>
        <taxon>Spermatophyta</taxon>
        <taxon>Magnoliopsida</taxon>
        <taxon>eudicotyledons</taxon>
        <taxon>Gunneridae</taxon>
        <taxon>Pentapetalae</taxon>
        <taxon>rosids</taxon>
        <taxon>fabids</taxon>
        <taxon>Fagales</taxon>
        <taxon>Juglandaceae</taxon>
        <taxon>Juglans</taxon>
    </lineage>
</organism>
<keyword evidence="8" id="KW-0479">Metal-binding</keyword>
<dbReference type="SMART" id="SM00664">
    <property type="entry name" value="DoH"/>
    <property type="match status" value="1"/>
</dbReference>
<feature type="transmembrane region" description="Helical" evidence="9">
    <location>
        <begin position="358"/>
        <end position="381"/>
    </location>
</feature>
<evidence type="ECO:0000313" key="13">
    <source>
        <dbReference type="Proteomes" id="UP000619265"/>
    </source>
</evidence>
<dbReference type="InterPro" id="IPR045266">
    <property type="entry name" value="DOH_DOMON"/>
</dbReference>
<evidence type="ECO:0000256" key="7">
    <source>
        <dbReference type="ARBA" id="ARBA00023136"/>
    </source>
</evidence>
<dbReference type="SMART" id="SM00665">
    <property type="entry name" value="B561"/>
    <property type="match status" value="1"/>
</dbReference>
<evidence type="ECO:0000259" key="11">
    <source>
        <dbReference type="PROSITE" id="PS50939"/>
    </source>
</evidence>
<feature type="domain" description="Cytochrome b561" evidence="11">
    <location>
        <begin position="191"/>
        <end position="383"/>
    </location>
</feature>
<dbReference type="PIRSF" id="PIRSF037471">
    <property type="entry name" value="UCP037471"/>
    <property type="match status" value="1"/>
</dbReference>
<evidence type="ECO:0000256" key="6">
    <source>
        <dbReference type="ARBA" id="ARBA00022989"/>
    </source>
</evidence>
<dbReference type="PANTHER" id="PTHR23130">
    <property type="entry name" value="CYTOCHROME B561 AND DOMON DOMAIN-CONTAINING PROTEIN"/>
    <property type="match status" value="1"/>
</dbReference>
<reference evidence="12" key="1">
    <citation type="submission" date="2015-10" db="EMBL/GenBank/DDBJ databases">
        <authorList>
            <person name="Martinez-Garcia P.J."/>
            <person name="Crepeau M.W."/>
            <person name="Puiu D."/>
            <person name="Gonzalez-Ibeas D."/>
            <person name="Whalen J."/>
            <person name="Stevens K."/>
            <person name="Paul R."/>
            <person name="Butterfield T."/>
            <person name="Britton M."/>
            <person name="Reagan R."/>
            <person name="Chakraborty S."/>
            <person name="Walawage S.L."/>
            <person name="Vasquez-Gross H.A."/>
            <person name="Cardeno C."/>
            <person name="Famula R."/>
            <person name="Pratt K."/>
            <person name="Kuruganti S."/>
            <person name="Aradhya M.K."/>
            <person name="Leslie C.A."/>
            <person name="Dandekar A.M."/>
            <person name="Salzberg S.L."/>
            <person name="Wegrzyn J.L."/>
            <person name="Langley C.H."/>
            <person name="Neale D.B."/>
        </authorList>
    </citation>
    <scope>NUCLEOTIDE SEQUENCE</scope>
    <source>
        <tissue evidence="12">Leaves</tissue>
    </source>
</reference>
<keyword evidence="7 9" id="KW-0472">Membrane</keyword>
<feature type="binding site" description="axial binding residue" evidence="8">
    <location>
        <position position="228"/>
    </location>
    <ligand>
        <name>heme b</name>
        <dbReference type="ChEBI" id="CHEBI:60344"/>
        <label>1</label>
    </ligand>
    <ligandPart>
        <name>Fe</name>
        <dbReference type="ChEBI" id="CHEBI:18248"/>
    </ligandPart>
</feature>
<evidence type="ECO:0000256" key="2">
    <source>
        <dbReference type="ARBA" id="ARBA00022448"/>
    </source>
</evidence>
<feature type="transmembrane region" description="Helical" evidence="9">
    <location>
        <begin position="334"/>
        <end position="352"/>
    </location>
</feature>
<keyword evidence="4" id="KW-0732">Signal</keyword>
<evidence type="ECO:0000256" key="1">
    <source>
        <dbReference type="ARBA" id="ARBA00004370"/>
    </source>
</evidence>
<feature type="transmembrane region" description="Helical" evidence="9">
    <location>
        <begin position="257"/>
        <end position="282"/>
    </location>
</feature>
<keyword evidence="3 9" id="KW-0812">Transmembrane</keyword>
<evidence type="ECO:0000256" key="8">
    <source>
        <dbReference type="PIRSR" id="PIRSR037471-1"/>
    </source>
</evidence>
<dbReference type="Proteomes" id="UP000619265">
    <property type="component" value="Unassembled WGS sequence"/>
</dbReference>
<feature type="transmembrane region" description="Helical" evidence="9">
    <location>
        <begin position="230"/>
        <end position="250"/>
    </location>
</feature>
<feature type="non-terminal residue" evidence="12">
    <location>
        <position position="383"/>
    </location>
</feature>
<dbReference type="PROSITE" id="PS50836">
    <property type="entry name" value="DOMON"/>
    <property type="match status" value="1"/>
</dbReference>
<dbReference type="Pfam" id="PF03188">
    <property type="entry name" value="Cytochrom_B561"/>
    <property type="match status" value="1"/>
</dbReference>
<dbReference type="EMBL" id="LIHL02000014">
    <property type="protein sequence ID" value="KAF5446521.1"/>
    <property type="molecule type" value="Genomic_DNA"/>
</dbReference>
<evidence type="ECO:0000256" key="5">
    <source>
        <dbReference type="ARBA" id="ARBA00022982"/>
    </source>
</evidence>
<evidence type="ECO:0000313" key="12">
    <source>
        <dbReference type="EMBL" id="KAF5446521.1"/>
    </source>
</evidence>
<dbReference type="PANTHER" id="PTHR23130:SF171">
    <property type="entry name" value="OS01G0895300 PROTEIN"/>
    <property type="match status" value="1"/>
</dbReference>
<evidence type="ECO:0000256" key="4">
    <source>
        <dbReference type="ARBA" id="ARBA00022729"/>
    </source>
</evidence>
<accession>A0A833SS35</accession>
<gene>
    <name evidence="12" type="ORF">F2P56_032142</name>
</gene>
<comment type="subcellular location">
    <subcellularLocation>
        <location evidence="1">Membrane</location>
    </subcellularLocation>
</comment>
<reference evidence="12" key="2">
    <citation type="submission" date="2020-03" db="EMBL/GenBank/DDBJ databases">
        <title>Walnut 2.0.</title>
        <authorList>
            <person name="Marrano A."/>
            <person name="Britton M."/>
            <person name="Zimin A.V."/>
            <person name="Zaini P.A."/>
            <person name="Workman R."/>
            <person name="Puiu D."/>
            <person name="Bianco L."/>
            <person name="Allen B.J."/>
            <person name="Troggio M."/>
            <person name="Leslie C.A."/>
            <person name="Timp W."/>
            <person name="Dendekar A."/>
            <person name="Salzberg S.L."/>
            <person name="Neale D.B."/>
        </authorList>
    </citation>
    <scope>NUCLEOTIDE SEQUENCE</scope>
    <source>
        <tissue evidence="12">Leaves</tissue>
    </source>
</reference>
<feature type="binding site" description="axial binding residue" evidence="8">
    <location>
        <position position="329"/>
    </location>
    <ligand>
        <name>heme b</name>
        <dbReference type="ChEBI" id="CHEBI:60344"/>
        <label>1</label>
    </ligand>
    <ligandPart>
        <name>Fe</name>
        <dbReference type="ChEBI" id="CHEBI:18248"/>
    </ligandPart>
</feature>
<keyword evidence="5" id="KW-0249">Electron transport</keyword>
<feature type="domain" description="DOMON" evidence="10">
    <location>
        <begin position="69"/>
        <end position="183"/>
    </location>
</feature>
<dbReference type="CDD" id="cd09631">
    <property type="entry name" value="DOMON_DOH"/>
    <property type="match status" value="1"/>
</dbReference>
<evidence type="ECO:0000259" key="10">
    <source>
        <dbReference type="PROSITE" id="PS50836"/>
    </source>
</evidence>
<keyword evidence="6 9" id="KW-1133">Transmembrane helix</keyword>
<dbReference type="AlphaFoldDB" id="A0A833SS35"/>
<evidence type="ECO:0008006" key="14">
    <source>
        <dbReference type="Google" id="ProtNLM"/>
    </source>
</evidence>
<dbReference type="Gene3D" id="1.20.120.1770">
    <property type="match status" value="1"/>
</dbReference>
<dbReference type="PROSITE" id="PS50939">
    <property type="entry name" value="CYTOCHROME_B561"/>
    <property type="match status" value="1"/>
</dbReference>
<feature type="binding site" description="axial binding residue" evidence="8">
    <location>
        <position position="293"/>
    </location>
    <ligand>
        <name>heme b</name>
        <dbReference type="ChEBI" id="CHEBI:60344"/>
        <label>1</label>
    </ligand>
    <ligandPart>
        <name>Fe</name>
        <dbReference type="ChEBI" id="CHEBI:18248"/>
    </ligandPart>
</feature>
<comment type="caution">
    <text evidence="12">The sequence shown here is derived from an EMBL/GenBank/DDBJ whole genome shotgun (WGS) entry which is preliminary data.</text>
</comment>
<keyword evidence="2" id="KW-0813">Transport</keyword>
<dbReference type="InterPro" id="IPR005018">
    <property type="entry name" value="DOMON_domain"/>
</dbReference>
<dbReference type="CDD" id="cd08760">
    <property type="entry name" value="Cyt_b561_FRRS1_like"/>
    <property type="match status" value="1"/>
</dbReference>